<evidence type="ECO:0000256" key="1">
    <source>
        <dbReference type="SAM" id="MobiDB-lite"/>
    </source>
</evidence>
<gene>
    <name evidence="2" type="ORF">S01H1_27896</name>
</gene>
<name>X0TJ83_9ZZZZ</name>
<accession>X0TJ83</accession>
<dbReference type="EMBL" id="BARS01017017">
    <property type="protein sequence ID" value="GAF93304.1"/>
    <property type="molecule type" value="Genomic_DNA"/>
</dbReference>
<organism evidence="2">
    <name type="scientific">marine sediment metagenome</name>
    <dbReference type="NCBI Taxonomy" id="412755"/>
    <lineage>
        <taxon>unclassified sequences</taxon>
        <taxon>metagenomes</taxon>
        <taxon>ecological metagenomes</taxon>
    </lineage>
</organism>
<dbReference type="AlphaFoldDB" id="X0TJ83"/>
<evidence type="ECO:0000313" key="2">
    <source>
        <dbReference type="EMBL" id="GAF93304.1"/>
    </source>
</evidence>
<feature type="compositionally biased region" description="Basic and acidic residues" evidence="1">
    <location>
        <begin position="105"/>
        <end position="132"/>
    </location>
</feature>
<comment type="caution">
    <text evidence="2">The sequence shown here is derived from an EMBL/GenBank/DDBJ whole genome shotgun (WGS) entry which is preliminary data.</text>
</comment>
<sequence length="132" mass="14928">MSKSKREDEAWDLIVAAKTQLGEHKKFLRNQLHEVGLPDARRNQLVQSVNEVALTQVRLAVNPVDRSPYAQVVYSYPDELFAYLESEDCHASLTCVLEGGINVTESDKPTAEDPMPKTGKSAERVKRFVDRR</sequence>
<protein>
    <submittedName>
        <fullName evidence="2">Uncharacterized protein</fullName>
    </submittedName>
</protein>
<feature type="region of interest" description="Disordered" evidence="1">
    <location>
        <begin position="104"/>
        <end position="132"/>
    </location>
</feature>
<proteinExistence type="predicted"/>
<reference evidence="2" key="1">
    <citation type="journal article" date="2014" name="Front. Microbiol.">
        <title>High frequency of phylogenetically diverse reductive dehalogenase-homologous genes in deep subseafloor sedimentary metagenomes.</title>
        <authorList>
            <person name="Kawai M."/>
            <person name="Futagami T."/>
            <person name="Toyoda A."/>
            <person name="Takaki Y."/>
            <person name="Nishi S."/>
            <person name="Hori S."/>
            <person name="Arai W."/>
            <person name="Tsubouchi T."/>
            <person name="Morono Y."/>
            <person name="Uchiyama I."/>
            <person name="Ito T."/>
            <person name="Fujiyama A."/>
            <person name="Inagaki F."/>
            <person name="Takami H."/>
        </authorList>
    </citation>
    <scope>NUCLEOTIDE SEQUENCE</scope>
    <source>
        <strain evidence="2">Expedition CK06-06</strain>
    </source>
</reference>